<evidence type="ECO:0000313" key="2">
    <source>
        <dbReference type="Proteomes" id="UP000295184"/>
    </source>
</evidence>
<organism evidence="1 2">
    <name type="scientific">Allofournierella massiliensis</name>
    <dbReference type="NCBI Taxonomy" id="1650663"/>
    <lineage>
        <taxon>Bacteria</taxon>
        <taxon>Bacillati</taxon>
        <taxon>Bacillota</taxon>
        <taxon>Clostridia</taxon>
        <taxon>Eubacteriales</taxon>
        <taxon>Oscillospiraceae</taxon>
        <taxon>Allofournierella</taxon>
    </lineage>
</organism>
<dbReference type="SUPFAM" id="SSF56059">
    <property type="entry name" value="Glutathione synthetase ATP-binding domain-like"/>
    <property type="match status" value="1"/>
</dbReference>
<dbReference type="OrthoDB" id="9791827at2"/>
<dbReference type="Pfam" id="PF14305">
    <property type="entry name" value="ATPgrasp_TupA"/>
    <property type="match status" value="1"/>
</dbReference>
<dbReference type="EMBL" id="SLUM01000002">
    <property type="protein sequence ID" value="TCL61384.1"/>
    <property type="molecule type" value="Genomic_DNA"/>
</dbReference>
<sequence length="298" mass="35102">MDYKKLIKSRTVRIKLMRILSFVPDAWMVKLQYRLKTGRKLNLKNPQRYTEKLQWYKLNYRDPLMAKCVDKYEVREYVKQVGLENILNPIYGVYNSPEEVDWNQLPDQFVAKDTLGGGGNDVLICKDKSKLNKTEFYELLARWTQPVKGKHPGREWVYDNAKHRILIEKYIPSSPQDGGLIDYKFFCFSGKAKFLYVIADRDFGKGAGLGIYDMQFNRLPFERVDERPLKREIGQPKPYEKMIEYAEILATPFPHARIDFYCQDETILFGEITFFDGSGYMKYDPDSVDYLFGEKFSI</sequence>
<name>A0A4R1R717_9FIRM</name>
<dbReference type="Proteomes" id="UP000295184">
    <property type="component" value="Unassembled WGS sequence"/>
</dbReference>
<dbReference type="STRING" id="1650663.GCA_001486665_02958"/>
<evidence type="ECO:0000313" key="1">
    <source>
        <dbReference type="EMBL" id="TCL61384.1"/>
    </source>
</evidence>
<reference evidence="1 2" key="1">
    <citation type="submission" date="2019-03" db="EMBL/GenBank/DDBJ databases">
        <title>Genomic Encyclopedia of Type Strains, Phase IV (KMG-IV): sequencing the most valuable type-strain genomes for metagenomic binning, comparative biology and taxonomic classification.</title>
        <authorList>
            <person name="Goeker M."/>
        </authorList>
    </citation>
    <scope>NUCLEOTIDE SEQUENCE [LARGE SCALE GENOMIC DNA]</scope>
    <source>
        <strain evidence="1 2">DSM 100451</strain>
    </source>
</reference>
<protein>
    <submittedName>
        <fullName evidence="1">Teichuronopeptide biosynthesis TupA-like protein</fullName>
    </submittedName>
</protein>
<gene>
    <name evidence="1" type="ORF">EDD77_102123</name>
</gene>
<accession>A0A4R1R717</accession>
<proteinExistence type="predicted"/>
<dbReference type="AlphaFoldDB" id="A0A4R1R717"/>
<dbReference type="RefSeq" id="WP_058966264.1">
    <property type="nucleotide sequence ID" value="NZ_CABKVM010000019.1"/>
</dbReference>
<dbReference type="InterPro" id="IPR029465">
    <property type="entry name" value="ATPgrasp_TupA"/>
</dbReference>
<comment type="caution">
    <text evidence="1">The sequence shown here is derived from an EMBL/GenBank/DDBJ whole genome shotgun (WGS) entry which is preliminary data.</text>
</comment>